<proteinExistence type="predicted"/>
<accession>A0A6P2GQU1</accession>
<reference evidence="1 2" key="1">
    <citation type="submission" date="2019-09" db="EMBL/GenBank/DDBJ databases">
        <authorList>
            <person name="Depoorter E."/>
        </authorList>
    </citation>
    <scope>NUCLEOTIDE SEQUENCE [LARGE SCALE GENOMIC DNA]</scope>
    <source>
        <strain evidence="1">LMG 6863</strain>
    </source>
</reference>
<evidence type="ECO:0000313" key="2">
    <source>
        <dbReference type="Proteomes" id="UP000494170"/>
    </source>
</evidence>
<dbReference type="EMBL" id="CABVPY010000001">
    <property type="protein sequence ID" value="VWB06845.1"/>
    <property type="molecule type" value="Genomic_DNA"/>
</dbReference>
<evidence type="ECO:0000313" key="1">
    <source>
        <dbReference type="EMBL" id="VWB06845.1"/>
    </source>
</evidence>
<sequence length="671" mass="66961">MLTGPLTVPNMTVTGTTTLSSISTSNATITGGTISGSSIDFGTQINSNGGNGLRVSPSGIYNPSTFVGPNSGAAYPAANPWAVGVGAYSLYSLNQSQAEVTGIGTLSCARLTTGNYNVCLGLHSLGNDPTTNTSVAVGNDSVRNEIGGNNITAVGGNSMRNGSGDQTTAIGSGAMRGNASSIIFGGTVTSGDQVSVTVTCNQAGACSNSPKTYSYTLTGSDTIATLVTNLANLMNAAPVNETPVNGNVLVGMQARGAQLGPTNVLALDFPGSSSNGWKVSVGVSVSGAATETYTIGTGVNSQSNVIIGSFAVDGSSVQNLSNSVFIGQGIAPSLTNVVEAACIGVQSCFKLQNGNGNTSLGAWTLQQNVSGNFNVAVGDFSGQNVTGGSNVLSGANSGQNMTTGSYNTIAGDYTGDSTSKGCITTGSANTQIGRLACVQSPTSNGQLSIQNAIYGSSNNGSYLTPSTGYIGIYQPSPLAMLDVKGVDTSSSTNAFRINDSTNTTLFTVNDQGFVNINTTATSGDSLDLSQTANSCCGVNIKMTGDGATTPAKWLRVHAGAMNIMSNSYSPIVTVTDGGNISAIGTGTMPVYGITGAATNAPHKVIGNVTLSSGSATVTLSGSAVFTSSSSYVCTANDTTAAAAVKVGQTSGTSITFTGTGTDTVQFSCTGN</sequence>
<gene>
    <name evidence="1" type="ORF">BLA6863_00137</name>
</gene>
<dbReference type="Proteomes" id="UP000494170">
    <property type="component" value="Unassembled WGS sequence"/>
</dbReference>
<dbReference type="AlphaFoldDB" id="A0A6P2GQU1"/>
<name>A0A6P2GQU1_BURL3</name>
<organism evidence="1 2">
    <name type="scientific">Burkholderia lata (strain ATCC 17760 / DSM 23089 / LMG 22485 / NCIMB 9086 / R18194 / 383)</name>
    <dbReference type="NCBI Taxonomy" id="482957"/>
    <lineage>
        <taxon>Bacteria</taxon>
        <taxon>Pseudomonadati</taxon>
        <taxon>Pseudomonadota</taxon>
        <taxon>Betaproteobacteria</taxon>
        <taxon>Burkholderiales</taxon>
        <taxon>Burkholderiaceae</taxon>
        <taxon>Burkholderia</taxon>
        <taxon>Burkholderia cepacia complex</taxon>
    </lineage>
</organism>
<protein>
    <submittedName>
        <fullName evidence="1">Outer membrane autotransporter</fullName>
    </submittedName>
</protein>